<feature type="domain" description="FAS1" evidence="1">
    <location>
        <begin position="543"/>
        <end position="690"/>
    </location>
</feature>
<name>A0A4E0RIM6_FASHE</name>
<proteinExistence type="predicted"/>
<dbReference type="Proteomes" id="UP000230066">
    <property type="component" value="Unassembled WGS sequence"/>
</dbReference>
<protein>
    <submittedName>
        <fullName evidence="2">Gynecophoral canal protein</fullName>
    </submittedName>
</protein>
<dbReference type="InterPro" id="IPR036378">
    <property type="entry name" value="FAS1_dom_sf"/>
</dbReference>
<dbReference type="PANTHER" id="PTHR10900:SF114">
    <property type="entry name" value="FAS1 DOMAIN-CONTAINING PROTEIN"/>
    <property type="match status" value="1"/>
</dbReference>
<gene>
    <name evidence="2" type="ORF">D915_001851</name>
</gene>
<dbReference type="InterPro" id="IPR000782">
    <property type="entry name" value="FAS1_domain"/>
</dbReference>
<comment type="caution">
    <text evidence="2">The sequence shown here is derived from an EMBL/GenBank/DDBJ whole genome shotgun (WGS) entry which is preliminary data.</text>
</comment>
<accession>A0A4E0RIM6</accession>
<dbReference type="EMBL" id="JXXN02000455">
    <property type="protein sequence ID" value="THD27333.1"/>
    <property type="molecule type" value="Genomic_DNA"/>
</dbReference>
<evidence type="ECO:0000313" key="3">
    <source>
        <dbReference type="Proteomes" id="UP000230066"/>
    </source>
</evidence>
<dbReference type="GO" id="GO:0030198">
    <property type="term" value="P:extracellular matrix organization"/>
    <property type="evidence" value="ECO:0007669"/>
    <property type="project" value="TreeGrafter"/>
</dbReference>
<feature type="domain" description="FAS1" evidence="1">
    <location>
        <begin position="247"/>
        <end position="382"/>
    </location>
</feature>
<dbReference type="GO" id="GO:0050839">
    <property type="term" value="F:cell adhesion molecule binding"/>
    <property type="evidence" value="ECO:0007669"/>
    <property type="project" value="TreeGrafter"/>
</dbReference>
<dbReference type="AlphaFoldDB" id="A0A4E0RIM6"/>
<reference evidence="2" key="1">
    <citation type="submission" date="2019-03" db="EMBL/GenBank/DDBJ databases">
        <title>Improved annotation for the trematode Fasciola hepatica.</title>
        <authorList>
            <person name="Choi Y.-J."/>
            <person name="Martin J."/>
            <person name="Mitreva M."/>
        </authorList>
    </citation>
    <scope>NUCLEOTIDE SEQUENCE [LARGE SCALE GENOMIC DNA]</scope>
</reference>
<keyword evidence="3" id="KW-1185">Reference proteome</keyword>
<dbReference type="SUPFAM" id="SSF82153">
    <property type="entry name" value="FAS1 domain"/>
    <property type="match status" value="3"/>
</dbReference>
<dbReference type="SMART" id="SM00554">
    <property type="entry name" value="FAS1"/>
    <property type="match status" value="2"/>
</dbReference>
<organism evidence="2 3">
    <name type="scientific">Fasciola hepatica</name>
    <name type="common">Liver fluke</name>
    <dbReference type="NCBI Taxonomy" id="6192"/>
    <lineage>
        <taxon>Eukaryota</taxon>
        <taxon>Metazoa</taxon>
        <taxon>Spiralia</taxon>
        <taxon>Lophotrochozoa</taxon>
        <taxon>Platyhelminthes</taxon>
        <taxon>Trematoda</taxon>
        <taxon>Digenea</taxon>
        <taxon>Plagiorchiida</taxon>
        <taxon>Echinostomata</taxon>
        <taxon>Echinostomatoidea</taxon>
        <taxon>Fasciolidae</taxon>
        <taxon>Fasciola</taxon>
    </lineage>
</organism>
<dbReference type="PANTHER" id="PTHR10900">
    <property type="entry name" value="PERIOSTIN-RELATED"/>
    <property type="match status" value="1"/>
</dbReference>
<dbReference type="Gene3D" id="2.30.180.10">
    <property type="entry name" value="FAS1 domain"/>
    <property type="match status" value="3"/>
</dbReference>
<dbReference type="InterPro" id="IPR050904">
    <property type="entry name" value="Adhesion/Biosynth-related"/>
</dbReference>
<evidence type="ECO:0000259" key="1">
    <source>
        <dbReference type="PROSITE" id="PS50213"/>
    </source>
</evidence>
<dbReference type="PROSITE" id="PS50213">
    <property type="entry name" value="FAS1"/>
    <property type="match status" value="3"/>
</dbReference>
<feature type="domain" description="FAS1" evidence="1">
    <location>
        <begin position="115"/>
        <end position="241"/>
    </location>
</feature>
<dbReference type="Pfam" id="PF02469">
    <property type="entry name" value="Fasciclin"/>
    <property type="match status" value="2"/>
</dbReference>
<evidence type="ECO:0000313" key="2">
    <source>
        <dbReference type="EMBL" id="THD27333.1"/>
    </source>
</evidence>
<dbReference type="GO" id="GO:0031012">
    <property type="term" value="C:extracellular matrix"/>
    <property type="evidence" value="ECO:0007669"/>
    <property type="project" value="TreeGrafter"/>
</dbReference>
<dbReference type="GO" id="GO:0007155">
    <property type="term" value="P:cell adhesion"/>
    <property type="evidence" value="ECO:0007669"/>
    <property type="project" value="TreeGrafter"/>
</dbReference>
<dbReference type="GO" id="GO:0005615">
    <property type="term" value="C:extracellular space"/>
    <property type="evidence" value="ECO:0007669"/>
    <property type="project" value="TreeGrafter"/>
</dbReference>
<sequence length="697" mass="78656">MSILSFGRQKDPSCQLGLHVSIRFSFSVSFIHMKWAIFFGSALEFCVHAHWGHLLTGSRSRTIPHRNGTSHRSEFQYGSNNGRVREVNHYEYDCCPGYERSTLLNNKCVQMEATWKPIVRYLKERGNVETASALANNTRLPDLSQDPAKYVYTVFVPKEDGDIRSPEIDYRSGGNSARNLVTRGRHYSHGFTNGRKIPNENNFPLKFTTYSNGLIFVECALFLSVDHETTNGLVHYTDRAIPPSNRYPTVLSRLQSDSDLSQFVQALPPDVRSVLDQRNSNTWYTVFAPTNRAWNEAVSRLPPGESVANLARHHVLKKMLCSRAITRDSSEVGPTMAEDYVRMTRTTNGRPAVLGPCSDQIPFERPDLMSATGVIHVIDKAITPLGSMELDEALKCLQRGGKQELAQAAREMEECDVVSRSKAKVVLLPTAKALQGAGDNPSMAKRMRSDRAYRCKVYAHHLLTPDNPKSLKNTKQNGFVQEEKFRTDYTAPNGSPVFVTGSYVRERDGSKLSFNGAKTTNLKPLKFRNGLIYSVESVNYPPEKTMLELIREEPNTTQIVSKIQETGIQKDFDRLESKVLFLAPIDMGWKTRDVENAYSTPQTRKLLQLHTIPHPIFGGDNGFVWHSTIHKVDSLLPDRSGGRIQLTIKRHPDGNTFIGHSELPEKLWAMVLKWNKVGTDGVVWMIDWPIKCPEDIC</sequence>